<dbReference type="SUPFAM" id="SSF50985">
    <property type="entry name" value="RCC1/BLIP-II"/>
    <property type="match status" value="2"/>
</dbReference>
<dbReference type="InterPro" id="IPR001214">
    <property type="entry name" value="SET_dom"/>
</dbReference>
<dbReference type="InterPro" id="IPR046341">
    <property type="entry name" value="SET_dom_sf"/>
</dbReference>
<dbReference type="PROSITE" id="PS50280">
    <property type="entry name" value="SET"/>
    <property type="match status" value="1"/>
</dbReference>
<keyword evidence="3" id="KW-1185">Reference proteome</keyword>
<dbReference type="PANTHER" id="PTHR12197">
    <property type="entry name" value="HISTONE-LYSINE N-METHYLTRANSFERASE SMYD"/>
    <property type="match status" value="1"/>
</dbReference>
<accession>A0A1Q9E885</accession>
<dbReference type="CDD" id="cd20071">
    <property type="entry name" value="SET_SMYD"/>
    <property type="match status" value="1"/>
</dbReference>
<evidence type="ECO:0000259" key="1">
    <source>
        <dbReference type="PROSITE" id="PS50280"/>
    </source>
</evidence>
<dbReference type="AlphaFoldDB" id="A0A1Q9E885"/>
<dbReference type="SUPFAM" id="SSF82199">
    <property type="entry name" value="SET domain"/>
    <property type="match status" value="1"/>
</dbReference>
<dbReference type="GO" id="GO:0005634">
    <property type="term" value="C:nucleus"/>
    <property type="evidence" value="ECO:0007669"/>
    <property type="project" value="TreeGrafter"/>
</dbReference>
<gene>
    <name evidence="2" type="ORF">AK812_SmicGene13402</name>
</gene>
<sequence>MWPCIRTGQHHGSLHPLAYTPSNPKKLGGIPGLSGSGRASLAGLAGAGSLCLSKGKASQRLMQRWTQIGCLAEDSLVAVAEDESKDGRGRRLVAVCRVSSGTEILEEGPAFAVSRDVAMDGVSSKLQDLSPAVQESLLKLCHSSNLPADEQASIVEIAGSDSRLLALLRVFLINSIGTPKEGSAIYLRASRANHSCQPNAAFQIDKANQLHLVTLRPLECNEEIFVSYLPEATLLRPQGVRRHLLEKWGFKCSCSRCQSKDDVRTFLCGHCGHGAIRPTTLHKEDDVLWCSCSACGAEPQPSRELAEAEELWQRQLKRFQREPSGRGILESLRTLQQPSSSRPLPSLQGIEKACGYEAGRTVSLQTHGDETLESLRERAQRALGVCKGRLFNSTGSVLDGGGPLKKSRLKYDEPLTLQIRRVDICGGKQAFSAMLGDGSVVTYLGGDSSAVRGHLKNVRNIQTNHLACAAILENGSVVTWGNASCGGDSSAVRDQLNDVQQIQATDVAFAAILGDGSVVTWGHADCGGDSSRQRGQLNNVQQIQATKSAFAAILADGFVVTWGNAGFGGDSSAVRDQLKHVQQIQATARAFAAILGDGSVLTWGDAGYGGDSSAVRDQLKDVQQIQASDVAFAAISGDGSVVIWGADCGGDSRRQRGQLNNVKQIQATAGAFAAILADGSVVTWGVTWGNAGFGGDSSAVRDQLKNVQQIQATARAFAAILGDGSVVTWGNAGFGGDSSAVRDQLKNVQQIQAAARAFAAILADGTVVTWGNAGFGGDSSAVRDQLNDVQQIQATDVAFAAILGDGSVVTWGSPMAGGDSVHVRDDLRSSCEQRKQFDACSRTSAFVGNHCLPERARVADGRAIQDHPTLFQRLSGHWVAAAIADLASQVLPSQGHAEEAEAAAMWSWRFARRTFQGASSRRGAEALAARAGISALRALSERDAGHAAAACRRYARAMKEAKERLGPTHPFVRQLAKRSKAAQALGSM</sequence>
<comment type="caution">
    <text evidence="2">The sequence shown here is derived from an EMBL/GenBank/DDBJ whole genome shotgun (WGS) entry which is preliminary data.</text>
</comment>
<dbReference type="Gene3D" id="2.130.10.30">
    <property type="entry name" value="Regulator of chromosome condensation 1/beta-lactamase-inhibitor protein II"/>
    <property type="match status" value="2"/>
</dbReference>
<dbReference type="InterPro" id="IPR050869">
    <property type="entry name" value="H3K4_H4K5_MeTrfase"/>
</dbReference>
<name>A0A1Q9E885_SYMMI</name>
<evidence type="ECO:0000313" key="2">
    <source>
        <dbReference type="EMBL" id="OLQ03635.1"/>
    </source>
</evidence>
<dbReference type="Proteomes" id="UP000186817">
    <property type="component" value="Unassembled WGS sequence"/>
</dbReference>
<organism evidence="2 3">
    <name type="scientific">Symbiodinium microadriaticum</name>
    <name type="common">Dinoflagellate</name>
    <name type="synonym">Zooxanthella microadriatica</name>
    <dbReference type="NCBI Taxonomy" id="2951"/>
    <lineage>
        <taxon>Eukaryota</taxon>
        <taxon>Sar</taxon>
        <taxon>Alveolata</taxon>
        <taxon>Dinophyceae</taxon>
        <taxon>Suessiales</taxon>
        <taxon>Symbiodiniaceae</taxon>
        <taxon>Symbiodinium</taxon>
    </lineage>
</organism>
<dbReference type="EMBL" id="LSRX01000231">
    <property type="protein sequence ID" value="OLQ03635.1"/>
    <property type="molecule type" value="Genomic_DNA"/>
</dbReference>
<feature type="domain" description="SET" evidence="1">
    <location>
        <begin position="75"/>
        <end position="229"/>
    </location>
</feature>
<dbReference type="OrthoDB" id="265717at2759"/>
<protein>
    <recommendedName>
        <fullName evidence="1">SET domain-containing protein</fullName>
    </recommendedName>
</protein>
<dbReference type="Pfam" id="PF00856">
    <property type="entry name" value="SET"/>
    <property type="match status" value="1"/>
</dbReference>
<proteinExistence type="predicted"/>
<reference evidence="2 3" key="1">
    <citation type="submission" date="2016-02" db="EMBL/GenBank/DDBJ databases">
        <title>Genome analysis of coral dinoflagellate symbionts highlights evolutionary adaptations to a symbiotic lifestyle.</title>
        <authorList>
            <person name="Aranda M."/>
            <person name="Li Y."/>
            <person name="Liew Y.J."/>
            <person name="Baumgarten S."/>
            <person name="Simakov O."/>
            <person name="Wilson M."/>
            <person name="Piel J."/>
            <person name="Ashoor H."/>
            <person name="Bougouffa S."/>
            <person name="Bajic V.B."/>
            <person name="Ryu T."/>
            <person name="Ravasi T."/>
            <person name="Bayer T."/>
            <person name="Micklem G."/>
            <person name="Kim H."/>
            <person name="Bhak J."/>
            <person name="Lajeunesse T.C."/>
            <person name="Voolstra C.R."/>
        </authorList>
    </citation>
    <scope>NUCLEOTIDE SEQUENCE [LARGE SCALE GENOMIC DNA]</scope>
    <source>
        <strain evidence="2 3">CCMP2467</strain>
    </source>
</reference>
<dbReference type="PANTHER" id="PTHR12197:SF251">
    <property type="entry name" value="EG:BACR7C10.4 PROTEIN"/>
    <property type="match status" value="1"/>
</dbReference>
<dbReference type="InterPro" id="IPR009091">
    <property type="entry name" value="RCC1/BLIP-II"/>
</dbReference>
<evidence type="ECO:0000313" key="3">
    <source>
        <dbReference type="Proteomes" id="UP000186817"/>
    </source>
</evidence>
<dbReference type="Gene3D" id="2.170.270.10">
    <property type="entry name" value="SET domain"/>
    <property type="match status" value="1"/>
</dbReference>